<accession>A0A183FFR9</accession>
<gene>
    <name evidence="1" type="ORF">HPBE_LOCUS5412</name>
</gene>
<proteinExistence type="predicted"/>
<dbReference type="AlphaFoldDB" id="A0A183FFR9"/>
<protein>
    <submittedName>
        <fullName evidence="3">Transposase</fullName>
    </submittedName>
</protein>
<dbReference type="Proteomes" id="UP000050761">
    <property type="component" value="Unassembled WGS sequence"/>
</dbReference>
<organism evidence="2 3">
    <name type="scientific">Heligmosomoides polygyrus</name>
    <name type="common">Parasitic roundworm</name>
    <dbReference type="NCBI Taxonomy" id="6339"/>
    <lineage>
        <taxon>Eukaryota</taxon>
        <taxon>Metazoa</taxon>
        <taxon>Ecdysozoa</taxon>
        <taxon>Nematoda</taxon>
        <taxon>Chromadorea</taxon>
        <taxon>Rhabditida</taxon>
        <taxon>Rhabditina</taxon>
        <taxon>Rhabditomorpha</taxon>
        <taxon>Strongyloidea</taxon>
        <taxon>Heligmosomidae</taxon>
        <taxon>Heligmosomoides</taxon>
    </lineage>
</organism>
<evidence type="ECO:0000313" key="3">
    <source>
        <dbReference type="WBParaSite" id="HPBE_0000540301-mRNA-1"/>
    </source>
</evidence>
<dbReference type="WBParaSite" id="HPBE_0000540301-mRNA-1">
    <property type="protein sequence ID" value="HPBE_0000540301-mRNA-1"/>
    <property type="gene ID" value="HPBE_0000540301"/>
</dbReference>
<reference evidence="1 2" key="1">
    <citation type="submission" date="2018-11" db="EMBL/GenBank/DDBJ databases">
        <authorList>
            <consortium name="Pathogen Informatics"/>
        </authorList>
    </citation>
    <scope>NUCLEOTIDE SEQUENCE [LARGE SCALE GENOMIC DNA]</scope>
</reference>
<evidence type="ECO:0000313" key="1">
    <source>
        <dbReference type="EMBL" id="VDO64480.1"/>
    </source>
</evidence>
<sequence length="94" mass="10727">MKRNWRSTSSEFQTFHRTKNAMHLIIRQIVAGLHVKANCNMATVAAAEFIAALRLRWTWIRAQMTYVRGAVVVRDRRGRAGPGHFLVSGNCVFL</sequence>
<accession>A0A3P7WTL5</accession>
<evidence type="ECO:0000313" key="2">
    <source>
        <dbReference type="Proteomes" id="UP000050761"/>
    </source>
</evidence>
<name>A0A183FFR9_HELPZ</name>
<dbReference type="EMBL" id="UZAH01025465">
    <property type="protein sequence ID" value="VDO64480.1"/>
    <property type="molecule type" value="Genomic_DNA"/>
</dbReference>
<reference evidence="3" key="2">
    <citation type="submission" date="2019-09" db="UniProtKB">
        <authorList>
            <consortium name="WormBaseParasite"/>
        </authorList>
    </citation>
    <scope>IDENTIFICATION</scope>
</reference>
<keyword evidence="2" id="KW-1185">Reference proteome</keyword>